<protein>
    <submittedName>
        <fullName evidence="2">Uncharacterized protein</fullName>
    </submittedName>
</protein>
<name>A0AAV4JN53_9GAST</name>
<dbReference type="EMBL" id="BMAT01010212">
    <property type="protein sequence ID" value="GFS22392.1"/>
    <property type="molecule type" value="Genomic_DNA"/>
</dbReference>
<keyword evidence="3" id="KW-1185">Reference proteome</keyword>
<evidence type="ECO:0000256" key="1">
    <source>
        <dbReference type="SAM" id="MobiDB-lite"/>
    </source>
</evidence>
<evidence type="ECO:0000313" key="2">
    <source>
        <dbReference type="EMBL" id="GFS22392.1"/>
    </source>
</evidence>
<dbReference type="Proteomes" id="UP000762676">
    <property type="component" value="Unassembled WGS sequence"/>
</dbReference>
<organism evidence="2 3">
    <name type="scientific">Elysia marginata</name>
    <dbReference type="NCBI Taxonomy" id="1093978"/>
    <lineage>
        <taxon>Eukaryota</taxon>
        <taxon>Metazoa</taxon>
        <taxon>Spiralia</taxon>
        <taxon>Lophotrochozoa</taxon>
        <taxon>Mollusca</taxon>
        <taxon>Gastropoda</taxon>
        <taxon>Heterobranchia</taxon>
        <taxon>Euthyneura</taxon>
        <taxon>Panpulmonata</taxon>
        <taxon>Sacoglossa</taxon>
        <taxon>Placobranchoidea</taxon>
        <taxon>Plakobranchidae</taxon>
        <taxon>Elysia</taxon>
    </lineage>
</organism>
<reference evidence="2 3" key="1">
    <citation type="journal article" date="2021" name="Elife">
        <title>Chloroplast acquisition without the gene transfer in kleptoplastic sea slugs, Plakobranchus ocellatus.</title>
        <authorList>
            <person name="Maeda T."/>
            <person name="Takahashi S."/>
            <person name="Yoshida T."/>
            <person name="Shimamura S."/>
            <person name="Takaki Y."/>
            <person name="Nagai Y."/>
            <person name="Toyoda A."/>
            <person name="Suzuki Y."/>
            <person name="Arimoto A."/>
            <person name="Ishii H."/>
            <person name="Satoh N."/>
            <person name="Nishiyama T."/>
            <person name="Hasebe M."/>
            <person name="Maruyama T."/>
            <person name="Minagawa J."/>
            <person name="Obokata J."/>
            <person name="Shigenobu S."/>
        </authorList>
    </citation>
    <scope>NUCLEOTIDE SEQUENCE [LARGE SCALE GENOMIC DNA]</scope>
</reference>
<evidence type="ECO:0000313" key="3">
    <source>
        <dbReference type="Proteomes" id="UP000762676"/>
    </source>
</evidence>
<comment type="caution">
    <text evidence="2">The sequence shown here is derived from an EMBL/GenBank/DDBJ whole genome shotgun (WGS) entry which is preliminary data.</text>
</comment>
<gene>
    <name evidence="2" type="ORF">ElyMa_005107400</name>
</gene>
<accession>A0AAV4JN53</accession>
<proteinExistence type="predicted"/>
<feature type="region of interest" description="Disordered" evidence="1">
    <location>
        <begin position="80"/>
        <end position="106"/>
    </location>
</feature>
<dbReference type="AlphaFoldDB" id="A0AAV4JN53"/>
<sequence length="120" mass="13738">MSLFLLDGYSPFYFVCPWASIHENLVPNVLTREKPERQKGTHVPVLIRTGQVAWSGDDHRSTRALRTYPSNTDHFRCVVHSPSDDQARPVNKSRPLQPREQVGETNRFPGSVILQKIFLP</sequence>